<reference evidence="2" key="1">
    <citation type="submission" date="2022-08" db="EMBL/GenBank/DDBJ databases">
        <title>Genome sequencing of akame (Lates japonicus).</title>
        <authorList>
            <person name="Hashiguchi Y."/>
            <person name="Takahashi H."/>
        </authorList>
    </citation>
    <scope>NUCLEOTIDE SEQUENCE</scope>
    <source>
        <strain evidence="2">Kochi</strain>
    </source>
</reference>
<evidence type="ECO:0000313" key="3">
    <source>
        <dbReference type="Proteomes" id="UP001279410"/>
    </source>
</evidence>
<keyword evidence="3" id="KW-1185">Reference proteome</keyword>
<feature type="region of interest" description="Disordered" evidence="1">
    <location>
        <begin position="1"/>
        <end position="24"/>
    </location>
</feature>
<comment type="caution">
    <text evidence="2">The sequence shown here is derived from an EMBL/GenBank/DDBJ whole genome shotgun (WGS) entry which is preliminary data.</text>
</comment>
<evidence type="ECO:0000256" key="1">
    <source>
        <dbReference type="SAM" id="MobiDB-lite"/>
    </source>
</evidence>
<gene>
    <name evidence="2" type="ORF">AKAME5_000900700</name>
</gene>
<dbReference type="AlphaFoldDB" id="A0AAD3MMV3"/>
<dbReference type="Gene3D" id="2.60.120.200">
    <property type="match status" value="1"/>
</dbReference>
<sequence length="146" mass="16182">MAAGSDSPDYGCWRSARPGGSGGQGGFDLDWREDVLSCPCGYRHDEVNVLQELSQQVSNSSNTSMSVEDSRCPVLQVGQYSTLALPLRQLFTDGFSDEFSLLVQLRSPQREERSVFTMLSPDSHVMLQLRISAYAITFIGTQQRHS</sequence>
<dbReference type="EMBL" id="BRZM01000027">
    <property type="protein sequence ID" value="GLD56696.1"/>
    <property type="molecule type" value="Genomic_DNA"/>
</dbReference>
<proteinExistence type="predicted"/>
<name>A0AAD3MMV3_LATJO</name>
<dbReference type="SUPFAM" id="SSF49899">
    <property type="entry name" value="Concanavalin A-like lectins/glucanases"/>
    <property type="match status" value="1"/>
</dbReference>
<dbReference type="InterPro" id="IPR013320">
    <property type="entry name" value="ConA-like_dom_sf"/>
</dbReference>
<accession>A0AAD3MMV3</accession>
<protein>
    <submittedName>
        <fullName evidence="2">Collagen alpha-1(I) chain isoform X1</fullName>
    </submittedName>
</protein>
<organism evidence="2 3">
    <name type="scientific">Lates japonicus</name>
    <name type="common">Japanese lates</name>
    <dbReference type="NCBI Taxonomy" id="270547"/>
    <lineage>
        <taxon>Eukaryota</taxon>
        <taxon>Metazoa</taxon>
        <taxon>Chordata</taxon>
        <taxon>Craniata</taxon>
        <taxon>Vertebrata</taxon>
        <taxon>Euteleostomi</taxon>
        <taxon>Actinopterygii</taxon>
        <taxon>Neopterygii</taxon>
        <taxon>Teleostei</taxon>
        <taxon>Neoteleostei</taxon>
        <taxon>Acanthomorphata</taxon>
        <taxon>Carangaria</taxon>
        <taxon>Carangaria incertae sedis</taxon>
        <taxon>Centropomidae</taxon>
        <taxon>Lates</taxon>
    </lineage>
</organism>
<evidence type="ECO:0000313" key="2">
    <source>
        <dbReference type="EMBL" id="GLD56696.1"/>
    </source>
</evidence>
<dbReference type="Proteomes" id="UP001279410">
    <property type="component" value="Unassembled WGS sequence"/>
</dbReference>
<keyword evidence="2" id="KW-0176">Collagen</keyword>
<dbReference type="GO" id="GO:0005581">
    <property type="term" value="C:collagen trimer"/>
    <property type="evidence" value="ECO:0007669"/>
    <property type="project" value="UniProtKB-KW"/>
</dbReference>